<gene>
    <name evidence="2" type="ORF">Sradi_2377900</name>
</gene>
<sequence length="101" mass="11089">MDAKFLDGRSPRTTASPPLLRAPTPQPHCLFAVYHQLRCRNAGHKASILIVTINSGLDMFVRPNNSFCFWPTTPPPTPPDPTPLAAPEPVEPPPPPSHFFP</sequence>
<reference evidence="2" key="1">
    <citation type="submission" date="2020-06" db="EMBL/GenBank/DDBJ databases">
        <authorList>
            <person name="Li T."/>
            <person name="Hu X."/>
            <person name="Zhang T."/>
            <person name="Song X."/>
            <person name="Zhang H."/>
            <person name="Dai N."/>
            <person name="Sheng W."/>
            <person name="Hou X."/>
            <person name="Wei L."/>
        </authorList>
    </citation>
    <scope>NUCLEOTIDE SEQUENCE</scope>
    <source>
        <strain evidence="2">G02</strain>
        <tissue evidence="2">Leaf</tissue>
    </source>
</reference>
<proteinExistence type="predicted"/>
<accession>A0AAW2T9D6</accession>
<dbReference type="EMBL" id="JACGWJ010000009">
    <property type="protein sequence ID" value="KAL0400346.1"/>
    <property type="molecule type" value="Genomic_DNA"/>
</dbReference>
<evidence type="ECO:0000313" key="2">
    <source>
        <dbReference type="EMBL" id="KAL0400346.1"/>
    </source>
</evidence>
<organism evidence="2">
    <name type="scientific">Sesamum radiatum</name>
    <name type="common">Black benniseed</name>
    <dbReference type="NCBI Taxonomy" id="300843"/>
    <lineage>
        <taxon>Eukaryota</taxon>
        <taxon>Viridiplantae</taxon>
        <taxon>Streptophyta</taxon>
        <taxon>Embryophyta</taxon>
        <taxon>Tracheophyta</taxon>
        <taxon>Spermatophyta</taxon>
        <taxon>Magnoliopsida</taxon>
        <taxon>eudicotyledons</taxon>
        <taxon>Gunneridae</taxon>
        <taxon>Pentapetalae</taxon>
        <taxon>asterids</taxon>
        <taxon>lamiids</taxon>
        <taxon>Lamiales</taxon>
        <taxon>Pedaliaceae</taxon>
        <taxon>Sesamum</taxon>
    </lineage>
</organism>
<comment type="caution">
    <text evidence="2">The sequence shown here is derived from an EMBL/GenBank/DDBJ whole genome shotgun (WGS) entry which is preliminary data.</text>
</comment>
<feature type="compositionally biased region" description="Pro residues" evidence="1">
    <location>
        <begin position="72"/>
        <end position="101"/>
    </location>
</feature>
<feature type="compositionally biased region" description="Basic and acidic residues" evidence="1">
    <location>
        <begin position="1"/>
        <end position="10"/>
    </location>
</feature>
<feature type="region of interest" description="Disordered" evidence="1">
    <location>
        <begin position="71"/>
        <end position="101"/>
    </location>
</feature>
<evidence type="ECO:0000256" key="1">
    <source>
        <dbReference type="SAM" id="MobiDB-lite"/>
    </source>
</evidence>
<protein>
    <submittedName>
        <fullName evidence="2">Uncharacterized protein</fullName>
    </submittedName>
</protein>
<reference evidence="2" key="2">
    <citation type="journal article" date="2024" name="Plant">
        <title>Genomic evolution and insights into agronomic trait innovations of Sesamum species.</title>
        <authorList>
            <person name="Miao H."/>
            <person name="Wang L."/>
            <person name="Qu L."/>
            <person name="Liu H."/>
            <person name="Sun Y."/>
            <person name="Le M."/>
            <person name="Wang Q."/>
            <person name="Wei S."/>
            <person name="Zheng Y."/>
            <person name="Lin W."/>
            <person name="Duan Y."/>
            <person name="Cao H."/>
            <person name="Xiong S."/>
            <person name="Wang X."/>
            <person name="Wei L."/>
            <person name="Li C."/>
            <person name="Ma Q."/>
            <person name="Ju M."/>
            <person name="Zhao R."/>
            <person name="Li G."/>
            <person name="Mu C."/>
            <person name="Tian Q."/>
            <person name="Mei H."/>
            <person name="Zhang T."/>
            <person name="Gao T."/>
            <person name="Zhang H."/>
        </authorList>
    </citation>
    <scope>NUCLEOTIDE SEQUENCE</scope>
    <source>
        <strain evidence="2">G02</strain>
    </source>
</reference>
<feature type="region of interest" description="Disordered" evidence="1">
    <location>
        <begin position="1"/>
        <end position="21"/>
    </location>
</feature>
<dbReference type="AlphaFoldDB" id="A0AAW2T9D6"/>
<name>A0AAW2T9D6_SESRA</name>